<dbReference type="EMBL" id="JACHDB010000002">
    <property type="protein sequence ID" value="MBB5436231.1"/>
    <property type="molecule type" value="Genomic_DNA"/>
</dbReference>
<dbReference type="InterPro" id="IPR013785">
    <property type="entry name" value="Aldolase_TIM"/>
</dbReference>
<evidence type="ECO:0000313" key="1">
    <source>
        <dbReference type="EMBL" id="MBB5436231.1"/>
    </source>
</evidence>
<comment type="caution">
    <text evidence="1">The sequence shown here is derived from an EMBL/GenBank/DDBJ whole genome shotgun (WGS) entry which is preliminary data.</text>
</comment>
<dbReference type="Pfam" id="PF06187">
    <property type="entry name" value="DUF993"/>
    <property type="match status" value="1"/>
</dbReference>
<evidence type="ECO:0008006" key="3">
    <source>
        <dbReference type="Google" id="ProtNLM"/>
    </source>
</evidence>
<protein>
    <recommendedName>
        <fullName evidence="3">Dihydrodipicolinate synthase family protein</fullName>
    </recommendedName>
</protein>
<dbReference type="InterPro" id="IPR009334">
    <property type="entry name" value="DUF993"/>
</dbReference>
<dbReference type="RefSeq" id="WP_184399592.1">
    <property type="nucleotide sequence ID" value="NZ_BAAAJD010000169.1"/>
</dbReference>
<organism evidence="1 2">
    <name type="scientific">Nocardiopsis composta</name>
    <dbReference type="NCBI Taxonomy" id="157465"/>
    <lineage>
        <taxon>Bacteria</taxon>
        <taxon>Bacillati</taxon>
        <taxon>Actinomycetota</taxon>
        <taxon>Actinomycetes</taxon>
        <taxon>Streptosporangiales</taxon>
        <taxon>Nocardiopsidaceae</taxon>
        <taxon>Nocardiopsis</taxon>
    </lineage>
</organism>
<dbReference type="Gene3D" id="3.20.20.70">
    <property type="entry name" value="Aldolase class I"/>
    <property type="match status" value="1"/>
</dbReference>
<dbReference type="Proteomes" id="UP000572635">
    <property type="component" value="Unassembled WGS sequence"/>
</dbReference>
<gene>
    <name evidence="1" type="ORF">HDA36_006379</name>
</gene>
<reference evidence="1 2" key="1">
    <citation type="submission" date="2020-08" db="EMBL/GenBank/DDBJ databases">
        <title>Sequencing the genomes of 1000 actinobacteria strains.</title>
        <authorList>
            <person name="Klenk H.-P."/>
        </authorList>
    </citation>
    <scope>NUCLEOTIDE SEQUENCE [LARGE SCALE GENOMIC DNA]</scope>
    <source>
        <strain evidence="1 2">DSM 44551</strain>
    </source>
</reference>
<keyword evidence="2" id="KW-1185">Reference proteome</keyword>
<dbReference type="SUPFAM" id="SSF51569">
    <property type="entry name" value="Aldolase"/>
    <property type="match status" value="1"/>
</dbReference>
<evidence type="ECO:0000313" key="2">
    <source>
        <dbReference type="Proteomes" id="UP000572635"/>
    </source>
</evidence>
<proteinExistence type="predicted"/>
<name>A0A7W8QTM7_9ACTN</name>
<accession>A0A7W8QTM7</accession>
<sequence>MTAVPLPRASGRLDARTLRAAGVPAPARGHHRVRSVYAAAHVVPVAWGENVPGAPAEVDWEATLGFRRRVWSLGLGVAEAMDTAQRNMGLDYPATRLLVERSARAAAEYGRAHGVPVRDLIVSGVNTDQLPDAPVTLAEAVRAYREQLDHVESTGSGAVIMASRHVAAAARDAADYLKVYSEVLGAAREPVVLHWLGAAFDARLDGYFGSRDPYEAMDTVLAIIEEHPDRVAGIKLSLLDAEAETALRARLPRGVRMYTGDDYNYVDLVLGDGRHRSDALLGAFAAVAPLASAALSALEEGDAGGYRRILGPTEALSRHLFAPPTRYYKTGVAFLAWLNGHQPAWPMVGGLHSARSLPHLARALELADDCGALTAPELAAERWRALLRVHGVPAEGTGAEGGPR</sequence>
<dbReference type="AlphaFoldDB" id="A0A7W8QTM7"/>